<comment type="similarity">
    <text evidence="2">Belongs to the asparagine synthetase family.</text>
</comment>
<dbReference type="GO" id="GO:0004066">
    <property type="term" value="F:asparagine synthase (glutamine-hydrolyzing) activity"/>
    <property type="evidence" value="ECO:0007669"/>
    <property type="project" value="UniProtKB-EC"/>
</dbReference>
<comment type="catalytic activity">
    <reaction evidence="8">
        <text>L-aspartate + L-glutamine + ATP + H2O = L-asparagine + L-glutamate + AMP + diphosphate + H(+)</text>
        <dbReference type="Rhea" id="RHEA:12228"/>
        <dbReference type="ChEBI" id="CHEBI:15377"/>
        <dbReference type="ChEBI" id="CHEBI:15378"/>
        <dbReference type="ChEBI" id="CHEBI:29985"/>
        <dbReference type="ChEBI" id="CHEBI:29991"/>
        <dbReference type="ChEBI" id="CHEBI:30616"/>
        <dbReference type="ChEBI" id="CHEBI:33019"/>
        <dbReference type="ChEBI" id="CHEBI:58048"/>
        <dbReference type="ChEBI" id="CHEBI:58359"/>
        <dbReference type="ChEBI" id="CHEBI:456215"/>
        <dbReference type="EC" id="6.3.5.4"/>
    </reaction>
</comment>
<dbReference type="GO" id="GO:0005524">
    <property type="term" value="F:ATP binding"/>
    <property type="evidence" value="ECO:0007669"/>
    <property type="project" value="UniProtKB-KW"/>
</dbReference>
<comment type="pathway">
    <text evidence="1">Amino-acid biosynthesis; L-asparagine biosynthesis; L-asparagine from L-aspartate (L-Gln route): step 1/1.</text>
</comment>
<dbReference type="Pfam" id="PF13537">
    <property type="entry name" value="GATase_7"/>
    <property type="match status" value="1"/>
</dbReference>
<organism evidence="11 12">
    <name type="scientific">Cytobacillus firmus</name>
    <name type="common">Bacillus firmus</name>
    <dbReference type="NCBI Taxonomy" id="1399"/>
    <lineage>
        <taxon>Bacteria</taxon>
        <taxon>Bacillati</taxon>
        <taxon>Bacillota</taxon>
        <taxon>Bacilli</taxon>
        <taxon>Bacillales</taxon>
        <taxon>Bacillaceae</taxon>
        <taxon>Cytobacillus</taxon>
    </lineage>
</organism>
<evidence type="ECO:0000256" key="6">
    <source>
        <dbReference type="ARBA" id="ARBA00022888"/>
    </source>
</evidence>
<dbReference type="PROSITE" id="PS51278">
    <property type="entry name" value="GATASE_TYPE_2"/>
    <property type="match status" value="1"/>
</dbReference>
<sequence length="647" mass="75510">MSAIAGIYNLNGEPVSIEQSSGMMKAFEKFPADDIQTWHKENIFLGCHAQWITPESIGEQLPFYDYQRQLAITADAIIDNREELFERLQIDREDRKKITDSQLILLAYHKWGEESPKFLVGDFAFMIWDEKERKMFGARDFSGARTLYYFRDNQRFGFSTTIQPLFSLPGVKKELNEMWLAEFLANPGMFDSVDPFSSVYKGIAQIPPSHSLLIKENSILLHRYCTLPEESRKLQLKSDEEYEEAFKEVFQEAVNNRLRTFHEVGAHLSGGLDSGSVVSFAAKPLLRQKKQLHTFSYVPVDDFVDWTHKSRIANEKPLIESTIKHVGNISANFHSFSDRNPYLEIDYWLENLEMPYKFFENTFWLRGIYEEAQNKGIGVLLNGQRGNWTISWGPILDYYALLLKKVKWLQLNRELNLYSKNLGGVRKQRILSAVNKKVMPLLYKMQQSKESPFPIFINKEFSKRTRVFEKLAEYDVDITALKIPSAYAVRKKQFNHLYYWNTTGTYGAKLSLNSGVVERDPTNDLRVIRYCLAVPEEQYVKNGLDRALIRRSTKEHLPEDIRLNLKIRGVQGADGVHRMRDKWDQFICEADHLKQDPIVEEYLDNTIIEKCISLIKKNGPKPELAFEFEFKVLMRSMIFYRFIKTMN</sequence>
<evidence type="ECO:0000313" key="12">
    <source>
        <dbReference type="Proteomes" id="UP000252731"/>
    </source>
</evidence>
<evidence type="ECO:0000256" key="2">
    <source>
        <dbReference type="ARBA" id="ARBA00005752"/>
    </source>
</evidence>
<dbReference type="InterPro" id="IPR033738">
    <property type="entry name" value="AsnB_N"/>
</dbReference>
<dbReference type="Pfam" id="PF00733">
    <property type="entry name" value="Asn_synthase"/>
    <property type="match status" value="1"/>
</dbReference>
<dbReference type="Gene3D" id="3.60.20.10">
    <property type="entry name" value="Glutamine Phosphoribosylpyrophosphate, subunit 1, domain 1"/>
    <property type="match status" value="1"/>
</dbReference>
<dbReference type="SUPFAM" id="SSF56235">
    <property type="entry name" value="N-terminal nucleophile aminohydrolases (Ntn hydrolases)"/>
    <property type="match status" value="1"/>
</dbReference>
<keyword evidence="6" id="KW-0061">Asparagine biosynthesis</keyword>
<accession>A0A366JMH3</accession>
<dbReference type="InterPro" id="IPR017932">
    <property type="entry name" value="GATase_2_dom"/>
</dbReference>
<comment type="caution">
    <text evidence="11">The sequence shown here is derived from an EMBL/GenBank/DDBJ whole genome shotgun (WGS) entry which is preliminary data.</text>
</comment>
<evidence type="ECO:0000256" key="9">
    <source>
        <dbReference type="PIRSR" id="PIRSR001589-2"/>
    </source>
</evidence>
<reference evidence="11 12" key="1">
    <citation type="submission" date="2018-06" db="EMBL/GenBank/DDBJ databases">
        <title>Freshwater and sediment microbial communities from various areas in North America, analyzing microbe dynamics in response to fracking.</title>
        <authorList>
            <person name="Lamendella R."/>
        </authorList>
    </citation>
    <scope>NUCLEOTIDE SEQUENCE [LARGE SCALE GENOMIC DNA]</scope>
    <source>
        <strain evidence="11 12">14_TX</strain>
    </source>
</reference>
<dbReference type="RefSeq" id="WP_113884993.1">
    <property type="nucleotide sequence ID" value="NZ_QNSF01000015.1"/>
</dbReference>
<dbReference type="PIRSF" id="PIRSF001589">
    <property type="entry name" value="Asn_synthetase_glu-h"/>
    <property type="match status" value="1"/>
</dbReference>
<name>A0A366JMH3_CYTFI</name>
<dbReference type="InterPro" id="IPR014729">
    <property type="entry name" value="Rossmann-like_a/b/a_fold"/>
</dbReference>
<evidence type="ECO:0000256" key="7">
    <source>
        <dbReference type="ARBA" id="ARBA00022962"/>
    </source>
</evidence>
<dbReference type="InterPro" id="IPR029055">
    <property type="entry name" value="Ntn_hydrolases_N"/>
</dbReference>
<evidence type="ECO:0000256" key="1">
    <source>
        <dbReference type="ARBA" id="ARBA00005187"/>
    </source>
</evidence>
<dbReference type="SUPFAM" id="SSF52402">
    <property type="entry name" value="Adenine nucleotide alpha hydrolases-like"/>
    <property type="match status" value="1"/>
</dbReference>
<dbReference type="OrthoDB" id="9763290at2"/>
<dbReference type="Proteomes" id="UP000252731">
    <property type="component" value="Unassembled WGS sequence"/>
</dbReference>
<evidence type="ECO:0000256" key="3">
    <source>
        <dbReference type="ARBA" id="ARBA00012737"/>
    </source>
</evidence>
<gene>
    <name evidence="11" type="ORF">DFO70_11568</name>
</gene>
<evidence type="ECO:0000256" key="5">
    <source>
        <dbReference type="ARBA" id="ARBA00022840"/>
    </source>
</evidence>
<dbReference type="PANTHER" id="PTHR43284:SF1">
    <property type="entry name" value="ASPARAGINE SYNTHETASE"/>
    <property type="match status" value="1"/>
</dbReference>
<keyword evidence="7" id="KW-0315">Glutamine amidotransferase</keyword>
<dbReference type="AlphaFoldDB" id="A0A366JMH3"/>
<keyword evidence="5 9" id="KW-0067">ATP-binding</keyword>
<evidence type="ECO:0000256" key="4">
    <source>
        <dbReference type="ARBA" id="ARBA00022741"/>
    </source>
</evidence>
<evidence type="ECO:0000259" key="10">
    <source>
        <dbReference type="PROSITE" id="PS51278"/>
    </source>
</evidence>
<evidence type="ECO:0000313" key="11">
    <source>
        <dbReference type="EMBL" id="RBP88298.1"/>
    </source>
</evidence>
<dbReference type="EC" id="6.3.5.4" evidence="3"/>
<protein>
    <recommendedName>
        <fullName evidence="3">asparagine synthase (glutamine-hydrolyzing)</fullName>
        <ecNumber evidence="3">6.3.5.4</ecNumber>
    </recommendedName>
</protein>
<dbReference type="EMBL" id="QNSF01000015">
    <property type="protein sequence ID" value="RBP88298.1"/>
    <property type="molecule type" value="Genomic_DNA"/>
</dbReference>
<dbReference type="GO" id="GO:0006529">
    <property type="term" value="P:asparagine biosynthetic process"/>
    <property type="evidence" value="ECO:0007669"/>
    <property type="project" value="UniProtKB-KW"/>
</dbReference>
<keyword evidence="6" id="KW-0028">Amino-acid biosynthesis</keyword>
<evidence type="ECO:0000256" key="8">
    <source>
        <dbReference type="ARBA" id="ARBA00048741"/>
    </source>
</evidence>
<dbReference type="InterPro" id="IPR001962">
    <property type="entry name" value="Asn_synthase"/>
</dbReference>
<keyword evidence="4 9" id="KW-0547">Nucleotide-binding</keyword>
<feature type="domain" description="Glutamine amidotransferase type-2" evidence="10">
    <location>
        <begin position="2"/>
        <end position="217"/>
    </location>
</feature>
<feature type="binding site" evidence="9">
    <location>
        <position position="298"/>
    </location>
    <ligand>
        <name>ATP</name>
        <dbReference type="ChEBI" id="CHEBI:30616"/>
    </ligand>
</feature>
<dbReference type="InterPro" id="IPR051786">
    <property type="entry name" value="ASN_synthetase/amidase"/>
</dbReference>
<dbReference type="InterPro" id="IPR006426">
    <property type="entry name" value="Asn_synth_AEB"/>
</dbReference>
<dbReference type="CDD" id="cd00712">
    <property type="entry name" value="AsnB"/>
    <property type="match status" value="1"/>
</dbReference>
<dbReference type="Gene3D" id="3.40.50.620">
    <property type="entry name" value="HUPs"/>
    <property type="match status" value="2"/>
</dbReference>
<keyword evidence="12" id="KW-1185">Reference proteome</keyword>
<dbReference type="PANTHER" id="PTHR43284">
    <property type="entry name" value="ASPARAGINE SYNTHETASE (GLUTAMINE-HYDROLYZING)"/>
    <property type="match status" value="1"/>
</dbReference>
<proteinExistence type="inferred from homology"/>
<feature type="binding site" evidence="9">
    <location>
        <position position="100"/>
    </location>
    <ligand>
        <name>L-glutamine</name>
        <dbReference type="ChEBI" id="CHEBI:58359"/>
    </ligand>
</feature>